<dbReference type="Proteomes" id="UP000029500">
    <property type="component" value="Chromosome"/>
</dbReference>
<feature type="transmembrane region" description="Helical" evidence="5">
    <location>
        <begin position="55"/>
        <end position="73"/>
    </location>
</feature>
<dbReference type="RefSeq" id="WP_025703946.1">
    <property type="nucleotide sequence ID" value="NZ_CP009287.1"/>
</dbReference>
<dbReference type="KEGG" id="pgm:PGRAT_03090"/>
<dbReference type="AlphaFoldDB" id="A0A089NCR3"/>
<dbReference type="PANTHER" id="PTHR37422">
    <property type="entry name" value="TEICHURONIC ACID BIOSYNTHESIS PROTEIN TUAE"/>
    <property type="match status" value="1"/>
</dbReference>
<dbReference type="HOGENOM" id="CLU_011929_0_0_9"/>
<feature type="transmembrane region" description="Helical" evidence="5">
    <location>
        <begin position="111"/>
        <end position="131"/>
    </location>
</feature>
<keyword evidence="3 5" id="KW-1133">Transmembrane helix</keyword>
<evidence type="ECO:0000256" key="5">
    <source>
        <dbReference type="SAM" id="Phobius"/>
    </source>
</evidence>
<evidence type="ECO:0000256" key="3">
    <source>
        <dbReference type="ARBA" id="ARBA00022989"/>
    </source>
</evidence>
<evidence type="ECO:0000313" key="8">
    <source>
        <dbReference type="Proteomes" id="UP000029500"/>
    </source>
</evidence>
<protein>
    <submittedName>
        <fullName evidence="7">Polymerase</fullName>
    </submittedName>
</protein>
<feature type="transmembrane region" description="Helical" evidence="5">
    <location>
        <begin position="138"/>
        <end position="156"/>
    </location>
</feature>
<feature type="transmembrane region" description="Helical" evidence="5">
    <location>
        <begin position="351"/>
        <end position="371"/>
    </location>
</feature>
<feature type="transmembrane region" description="Helical" evidence="5">
    <location>
        <begin position="539"/>
        <end position="561"/>
    </location>
</feature>
<feature type="transmembrane region" description="Helical" evidence="5">
    <location>
        <begin position="445"/>
        <end position="472"/>
    </location>
</feature>
<feature type="domain" description="O-antigen ligase-related" evidence="6">
    <location>
        <begin position="236"/>
        <end position="461"/>
    </location>
</feature>
<gene>
    <name evidence="7" type="ORF">PGRAT_03090</name>
</gene>
<feature type="transmembrane region" description="Helical" evidence="5">
    <location>
        <begin position="85"/>
        <end position="105"/>
    </location>
</feature>
<dbReference type="EMBL" id="CP009287">
    <property type="protein sequence ID" value="AIQ66744.1"/>
    <property type="molecule type" value="Genomic_DNA"/>
</dbReference>
<keyword evidence="8" id="KW-1185">Reference proteome</keyword>
<dbReference type="eggNOG" id="COG3307">
    <property type="taxonomic scope" value="Bacteria"/>
</dbReference>
<evidence type="ECO:0000259" key="6">
    <source>
        <dbReference type="Pfam" id="PF04932"/>
    </source>
</evidence>
<feature type="transmembrane region" description="Helical" evidence="5">
    <location>
        <begin position="273"/>
        <end position="293"/>
    </location>
</feature>
<feature type="transmembrane region" description="Helical" evidence="5">
    <location>
        <begin position="21"/>
        <end position="43"/>
    </location>
</feature>
<dbReference type="GO" id="GO:0016020">
    <property type="term" value="C:membrane"/>
    <property type="evidence" value="ECO:0007669"/>
    <property type="project" value="UniProtKB-SubCell"/>
</dbReference>
<name>A0A089NCR3_9BACL</name>
<dbReference type="Pfam" id="PF04932">
    <property type="entry name" value="Wzy_C"/>
    <property type="match status" value="1"/>
</dbReference>
<dbReference type="InterPro" id="IPR011990">
    <property type="entry name" value="TPR-like_helical_dom_sf"/>
</dbReference>
<dbReference type="InterPro" id="IPR051533">
    <property type="entry name" value="WaaL-like"/>
</dbReference>
<evidence type="ECO:0000256" key="1">
    <source>
        <dbReference type="ARBA" id="ARBA00004141"/>
    </source>
</evidence>
<comment type="subcellular location">
    <subcellularLocation>
        <location evidence="1">Membrane</location>
        <topology evidence="1">Multi-pass membrane protein</topology>
    </subcellularLocation>
</comment>
<organism evidence="7 8">
    <name type="scientific">Paenibacillus graminis</name>
    <dbReference type="NCBI Taxonomy" id="189425"/>
    <lineage>
        <taxon>Bacteria</taxon>
        <taxon>Bacillati</taxon>
        <taxon>Bacillota</taxon>
        <taxon>Bacilli</taxon>
        <taxon>Bacillales</taxon>
        <taxon>Paenibacillaceae</taxon>
        <taxon>Paenibacillus</taxon>
    </lineage>
</organism>
<accession>A0A089NCR3</accession>
<keyword evidence="4 5" id="KW-0472">Membrane</keyword>
<dbReference type="InterPro" id="IPR007016">
    <property type="entry name" value="O-antigen_ligase-rel_domated"/>
</dbReference>
<dbReference type="PANTHER" id="PTHR37422:SF13">
    <property type="entry name" value="LIPOPOLYSACCHARIDE BIOSYNTHESIS PROTEIN PA4999-RELATED"/>
    <property type="match status" value="1"/>
</dbReference>
<evidence type="ECO:0000256" key="2">
    <source>
        <dbReference type="ARBA" id="ARBA00022692"/>
    </source>
</evidence>
<dbReference type="STRING" id="189425.PGRAT_03090"/>
<feature type="transmembrane region" description="Helical" evidence="5">
    <location>
        <begin position="234"/>
        <end position="266"/>
    </location>
</feature>
<keyword evidence="2 5" id="KW-0812">Transmembrane</keyword>
<evidence type="ECO:0000313" key="7">
    <source>
        <dbReference type="EMBL" id="AIQ66744.1"/>
    </source>
</evidence>
<feature type="transmembrane region" description="Helical" evidence="5">
    <location>
        <begin position="313"/>
        <end position="330"/>
    </location>
</feature>
<evidence type="ECO:0000256" key="4">
    <source>
        <dbReference type="ARBA" id="ARBA00023136"/>
    </source>
</evidence>
<reference evidence="7 8" key="1">
    <citation type="submission" date="2014-08" db="EMBL/GenBank/DDBJ databases">
        <title>Comparative genomics of the Paenibacillus odorifer group.</title>
        <authorList>
            <person name="den Bakker H.C."/>
            <person name="Tsai Y.-C."/>
            <person name="Martin N."/>
            <person name="Korlach J."/>
            <person name="Wiedmann M."/>
        </authorList>
    </citation>
    <scope>NUCLEOTIDE SEQUENCE [LARGE SCALE GENOMIC DNA]</scope>
    <source>
        <strain evidence="7 8">DSM 15220</strain>
    </source>
</reference>
<dbReference type="Gene3D" id="1.25.40.10">
    <property type="entry name" value="Tetratricopeptide repeat domain"/>
    <property type="match status" value="1"/>
</dbReference>
<feature type="transmembrane region" description="Helical" evidence="5">
    <location>
        <begin position="509"/>
        <end position="527"/>
    </location>
</feature>
<sequence>MGHPVYGKKATQSKIAEKISSPLWVLIIGIILFLVWTPFQVGLFNGLRADYEKPLYISVIICSLMLIVWAGIYYKKFKLEDQRDLLALAVLLLPLTYFLSLFVAASHYMAINMLLIQSMYAALFIVGLYLLRQKQVDALIQNVIMTVAYLIIWFGLLNWLGAWNVAGGAVGWFSNTVAGSGKYLDAVMTDSNGLRLTSVFQYANTYAGFLMAFLFVAVFALIRSPKWYGTVIHGFMLVPVIVSLLLTLSRGGLVLLPVVFVLLLLFQKPSRQILWIIHLIVAALASLAVIGKLTSIGKRLAAVPDASAAVEGWSWLLIACAVTAAVSWAVQHFAAPRLEKRLEHWSTRKLANLWLPIGATAVVAIAAWLLIGTSARSILPANIETRLENINFEQHSVLERITFYRDAFKVAKDYPVLGVGGGGWAALYEKYQNNPYVSRQAHNFFLQYLIEVGILGFIVFMGFILFVFYKYTKGYMKRAGTDDYGNGFFYLIIALSILVHSILDFNMSYAFMGILVFIALGGMAAAMEAKPLAAGWNSSVLRLGYLAVACAAALAIFIVSLRSISSTNAFAEAKAIAQYSTSYEEIKAPLMKSLKIRPSHPESVILLAVLDNQVYSQTKNEQFAAESLSVLQRGLKDEPNNKQMLQQQIALYDLQGKSESAYAVYRDNLNKYIWDIDWYEPLITRASGLGVQALLQQDKAKQQEYFQTALTTYQDVVDGIAFLKTLPSGQLQGRPFSVTPLIALSAGKVKQITGDTETALNFIQTGFTGGYADLAGRGDLWSAGWYNDLIVRSNELGQPIYTEWLNLLNTPGSDSTVVDQVAANAKANFNTGIEAYSQVVREANNQTTAFSSTATLALGKMQYLTGNVQAAVAALKGGLGENYSDAVNREMARWYLAGLKKLNSSEDQDVYNKLIAADAQEAGMIEQIAGMKPLS</sequence>
<feature type="transmembrane region" description="Helical" evidence="5">
    <location>
        <begin position="202"/>
        <end position="222"/>
    </location>
</feature>
<feature type="transmembrane region" description="Helical" evidence="5">
    <location>
        <begin position="484"/>
        <end position="503"/>
    </location>
</feature>
<dbReference type="eggNOG" id="COG0457">
    <property type="taxonomic scope" value="Bacteria"/>
</dbReference>
<dbReference type="OrthoDB" id="1808577at2"/>
<proteinExistence type="predicted"/>